<accession>M3FMR1</accession>
<organism evidence="1 2">
    <name type="scientific">Streptomyces bottropensis ATCC 25435</name>
    <dbReference type="NCBI Taxonomy" id="1054862"/>
    <lineage>
        <taxon>Bacteria</taxon>
        <taxon>Bacillati</taxon>
        <taxon>Actinomycetota</taxon>
        <taxon>Actinomycetes</taxon>
        <taxon>Kitasatosporales</taxon>
        <taxon>Streptomycetaceae</taxon>
        <taxon>Streptomyces</taxon>
    </lineage>
</organism>
<name>M3FMR1_9ACTN</name>
<dbReference type="Proteomes" id="UP000030760">
    <property type="component" value="Unassembled WGS sequence"/>
</dbReference>
<proteinExistence type="predicted"/>
<sequence>MCSPFHVGRVGRVVRLVGARSAGVKITVAADRNPLDNTLDHG</sequence>
<gene>
    <name evidence="1" type="ORF">SBD_3894</name>
</gene>
<protein>
    <submittedName>
        <fullName evidence="1">Uncharacterized protein</fullName>
    </submittedName>
</protein>
<dbReference type="EMBL" id="KB405078">
    <property type="protein sequence ID" value="EMF54225.1"/>
    <property type="molecule type" value="Genomic_DNA"/>
</dbReference>
<evidence type="ECO:0000313" key="1">
    <source>
        <dbReference type="EMBL" id="EMF54225.1"/>
    </source>
</evidence>
<evidence type="ECO:0000313" key="2">
    <source>
        <dbReference type="Proteomes" id="UP000030760"/>
    </source>
</evidence>
<reference evidence="2" key="1">
    <citation type="journal article" date="2013" name="Genome Announc.">
        <title>Draft Genome Sequence of Streptomyces bottropensis ATCC 25435, a Bottromycin-Producing Actinomycete.</title>
        <authorList>
            <person name="Zhang H."/>
            <person name="Zhou W."/>
            <person name="Zhuang Y."/>
            <person name="Liang X."/>
            <person name="Liu T."/>
        </authorList>
    </citation>
    <scope>NUCLEOTIDE SEQUENCE [LARGE SCALE GENOMIC DNA]</scope>
    <source>
        <strain evidence="2">ATCC 25435</strain>
    </source>
</reference>
<dbReference type="AlphaFoldDB" id="M3FMR1"/>